<evidence type="ECO:0000313" key="1">
    <source>
        <dbReference type="EMBL" id="HIS24852.1"/>
    </source>
</evidence>
<gene>
    <name evidence="1" type="ORF">IAD01_05560</name>
</gene>
<dbReference type="AlphaFoldDB" id="A0A9D1JHW1"/>
<organism evidence="1 2">
    <name type="scientific">Candidatus Faeciplasma gallinarum</name>
    <dbReference type="NCBI Taxonomy" id="2840799"/>
    <lineage>
        <taxon>Bacteria</taxon>
        <taxon>Bacillati</taxon>
        <taxon>Bacillota</taxon>
        <taxon>Clostridia</taxon>
        <taxon>Eubacteriales</taxon>
        <taxon>Oscillospiraceae</taxon>
        <taxon>Oscillospiraceae incertae sedis</taxon>
        <taxon>Candidatus Faeciplasma</taxon>
    </lineage>
</organism>
<dbReference type="SUPFAM" id="SSF53901">
    <property type="entry name" value="Thiolase-like"/>
    <property type="match status" value="1"/>
</dbReference>
<protein>
    <submittedName>
        <fullName evidence="1">Stage V sporulation protein AD</fullName>
    </submittedName>
</protein>
<sequence>MLEGFDKIEQVKPVGRASLLIGSGVSISAAAAIGGIKEGAGPYGSCFDYIDKDDRFGQDSFEGAESAMQGLALQTVLEKRGVSGKDISVLFGGDLLNQCIGTSFGTADFDIPFVGIYGACSTMAEGLMLAAAAVGARAAKSACAITSSHFCTAERQYRLPLDYGGQRTPTSQWTATAAGALIVERQSSPPYVKAVTAGRITDAGIKDANNMGAAMAPAAYSTIAQFFADTHADPNIFDAIVTGDLGLVGSKILHGMLRGENLCGMGGMGEAGIRAAQVHTDCGCMIFSKEQDVHAGGSGCGCAASMLCGHFVPLLRSKKLKNILFAATGALLSTTSSQQGRSIPSISHLVWLTSEEN</sequence>
<dbReference type="Gene3D" id="3.40.47.40">
    <property type="entry name" value="Stage V sporulation protein AD"/>
    <property type="match status" value="1"/>
</dbReference>
<evidence type="ECO:0000313" key="2">
    <source>
        <dbReference type="Proteomes" id="UP000823982"/>
    </source>
</evidence>
<reference evidence="1" key="2">
    <citation type="journal article" date="2021" name="PeerJ">
        <title>Extensive microbial diversity within the chicken gut microbiome revealed by metagenomics and culture.</title>
        <authorList>
            <person name="Gilroy R."/>
            <person name="Ravi A."/>
            <person name="Getino M."/>
            <person name="Pursley I."/>
            <person name="Horton D.L."/>
            <person name="Alikhan N.F."/>
            <person name="Baker D."/>
            <person name="Gharbi K."/>
            <person name="Hall N."/>
            <person name="Watson M."/>
            <person name="Adriaenssens E.M."/>
            <person name="Foster-Nyarko E."/>
            <person name="Jarju S."/>
            <person name="Secka A."/>
            <person name="Antonio M."/>
            <person name="Oren A."/>
            <person name="Chaudhuri R.R."/>
            <person name="La Ragione R."/>
            <person name="Hildebrand F."/>
            <person name="Pallen M.J."/>
        </authorList>
    </citation>
    <scope>NUCLEOTIDE SEQUENCE</scope>
    <source>
        <strain evidence="1">CHK157-1446</strain>
    </source>
</reference>
<dbReference type="GO" id="GO:0016746">
    <property type="term" value="F:acyltransferase activity"/>
    <property type="evidence" value="ECO:0007669"/>
    <property type="project" value="InterPro"/>
</dbReference>
<dbReference type="Pfam" id="PF07451">
    <property type="entry name" value="SpoVAD"/>
    <property type="match status" value="1"/>
</dbReference>
<accession>A0A9D1JHW1</accession>
<dbReference type="Proteomes" id="UP000823982">
    <property type="component" value="Unassembled WGS sequence"/>
</dbReference>
<dbReference type="InterPro" id="IPR016039">
    <property type="entry name" value="Thiolase-like"/>
</dbReference>
<dbReference type="InterPro" id="IPR038369">
    <property type="entry name" value="SpoVAD_sf"/>
</dbReference>
<dbReference type="EMBL" id="DVIR01000054">
    <property type="protein sequence ID" value="HIS24852.1"/>
    <property type="molecule type" value="Genomic_DNA"/>
</dbReference>
<dbReference type="NCBIfam" id="NF006160">
    <property type="entry name" value="PRK08304.1"/>
    <property type="match status" value="1"/>
</dbReference>
<reference evidence="1" key="1">
    <citation type="submission" date="2020-10" db="EMBL/GenBank/DDBJ databases">
        <authorList>
            <person name="Gilroy R."/>
        </authorList>
    </citation>
    <scope>NUCLEOTIDE SEQUENCE</scope>
    <source>
        <strain evidence="1">CHK157-1446</strain>
    </source>
</reference>
<proteinExistence type="predicted"/>
<comment type="caution">
    <text evidence="1">The sequence shown here is derived from an EMBL/GenBank/DDBJ whole genome shotgun (WGS) entry which is preliminary data.</text>
</comment>
<name>A0A9D1JHW1_9FIRM</name>
<dbReference type="InterPro" id="IPR010894">
    <property type="entry name" value="SpoVAD"/>
</dbReference>